<organism evidence="8 9">
    <name type="scientific">Salvia divinorum</name>
    <name type="common">Maria pastora</name>
    <name type="synonym">Diviner's sage</name>
    <dbReference type="NCBI Taxonomy" id="28513"/>
    <lineage>
        <taxon>Eukaryota</taxon>
        <taxon>Viridiplantae</taxon>
        <taxon>Streptophyta</taxon>
        <taxon>Embryophyta</taxon>
        <taxon>Tracheophyta</taxon>
        <taxon>Spermatophyta</taxon>
        <taxon>Magnoliopsida</taxon>
        <taxon>eudicotyledons</taxon>
        <taxon>Gunneridae</taxon>
        <taxon>Pentapetalae</taxon>
        <taxon>asterids</taxon>
        <taxon>lamiids</taxon>
        <taxon>Lamiales</taxon>
        <taxon>Lamiaceae</taxon>
        <taxon>Nepetoideae</taxon>
        <taxon>Mentheae</taxon>
        <taxon>Salviinae</taxon>
        <taxon>Salvia</taxon>
        <taxon>Salvia subgen. Calosphace</taxon>
    </lineage>
</organism>
<dbReference type="AlphaFoldDB" id="A0ABD1GAT7"/>
<feature type="region of interest" description="Disordered" evidence="5">
    <location>
        <begin position="1"/>
        <end position="212"/>
    </location>
</feature>
<name>A0ABD1GAT7_SALDI</name>
<comment type="similarity">
    <text evidence="3">Belongs to the SGS3 family.</text>
</comment>
<evidence type="ECO:0000259" key="6">
    <source>
        <dbReference type="Pfam" id="PF03468"/>
    </source>
</evidence>
<evidence type="ECO:0000256" key="2">
    <source>
        <dbReference type="ARBA" id="ARBA00023158"/>
    </source>
</evidence>
<dbReference type="PANTHER" id="PTHR46602:SF1">
    <property type="entry name" value="PROTEIN SUPPRESSOR OF GENE SILENCING 3"/>
    <property type="match status" value="1"/>
</dbReference>
<accession>A0ABD1GAT7</accession>
<feature type="domain" description="Zinc finger-XS" evidence="7">
    <location>
        <begin position="241"/>
        <end position="279"/>
    </location>
</feature>
<evidence type="ECO:0000259" key="7">
    <source>
        <dbReference type="Pfam" id="PF03470"/>
    </source>
</evidence>
<feature type="compositionally biased region" description="Basic residues" evidence="5">
    <location>
        <begin position="59"/>
        <end position="68"/>
    </location>
</feature>
<keyword evidence="9" id="KW-1185">Reference proteome</keyword>
<dbReference type="Pfam" id="PF03468">
    <property type="entry name" value="XS"/>
    <property type="match status" value="1"/>
</dbReference>
<dbReference type="Pfam" id="PF03470">
    <property type="entry name" value="zf-XS"/>
    <property type="match status" value="1"/>
</dbReference>
<dbReference type="Proteomes" id="UP001567538">
    <property type="component" value="Unassembled WGS sequence"/>
</dbReference>
<evidence type="ECO:0000256" key="3">
    <source>
        <dbReference type="ARBA" id="ARBA00024022"/>
    </source>
</evidence>
<gene>
    <name evidence="8" type="primary">SGS3</name>
    <name evidence="8" type="ORF">AAHA92_25151</name>
</gene>
<evidence type="ECO:0000256" key="1">
    <source>
        <dbReference type="ARBA" id="ARBA00023054"/>
    </source>
</evidence>
<feature type="compositionally biased region" description="Polar residues" evidence="5">
    <location>
        <begin position="144"/>
        <end position="169"/>
    </location>
</feature>
<dbReference type="InterPro" id="IPR005380">
    <property type="entry name" value="XS_domain"/>
</dbReference>
<dbReference type="InterPro" id="IPR038588">
    <property type="entry name" value="XS_domain_sf"/>
</dbReference>
<dbReference type="EMBL" id="JBEAFC010000009">
    <property type="protein sequence ID" value="KAL1540860.1"/>
    <property type="molecule type" value="Genomic_DNA"/>
</dbReference>
<evidence type="ECO:0000256" key="5">
    <source>
        <dbReference type="SAM" id="MobiDB-lite"/>
    </source>
</evidence>
<dbReference type="InterPro" id="IPR005381">
    <property type="entry name" value="Znf-XS_domain"/>
</dbReference>
<comment type="caution">
    <text evidence="8">The sequence shown here is derived from an EMBL/GenBank/DDBJ whole genome shotgun (WGS) entry which is preliminary data.</text>
</comment>
<feature type="compositionally biased region" description="Acidic residues" evidence="5">
    <location>
        <begin position="177"/>
        <end position="202"/>
    </location>
</feature>
<keyword evidence="2" id="KW-0943">RNA-mediated gene silencing</keyword>
<dbReference type="PANTHER" id="PTHR46602">
    <property type="entry name" value="PROTEIN SUPPRESSOR OF GENE SILENCING 3"/>
    <property type="match status" value="1"/>
</dbReference>
<evidence type="ECO:0000313" key="8">
    <source>
        <dbReference type="EMBL" id="KAL1540860.1"/>
    </source>
</evidence>
<dbReference type="GO" id="GO:0031047">
    <property type="term" value="P:regulatory ncRNA-mediated gene silencing"/>
    <property type="evidence" value="ECO:0007669"/>
    <property type="project" value="UniProtKB-KW"/>
</dbReference>
<feature type="domain" description="XS" evidence="6">
    <location>
        <begin position="311"/>
        <end position="425"/>
    </location>
</feature>
<dbReference type="Gene3D" id="3.30.70.2890">
    <property type="entry name" value="XS domain"/>
    <property type="match status" value="1"/>
</dbReference>
<feature type="compositionally biased region" description="Polar residues" evidence="5">
    <location>
        <begin position="27"/>
        <end position="47"/>
    </location>
</feature>
<keyword evidence="1 4" id="KW-0175">Coiled coil</keyword>
<feature type="compositionally biased region" description="Gly residues" evidence="5">
    <location>
        <begin position="99"/>
        <end position="116"/>
    </location>
</feature>
<sequence length="635" mass="73225">MSSRRGIGYPSGAVTSDPSLKGKSTEDVPNSSINQLSRGVSDMNVNSTEDDGWEEYGKKSKNKNKNKNKNNASNQWVPQHSTPKAWGHADTLQKLGMRTDGGTGQGSGQQKYGGRGYTKQLNSNRNDYVASPPVIPPPLKNGWGWNTRTASSQSSDVGVVQKQSAQAVNDQAFKSDEGDDDEESDDIDDSDDELMSDDFDSDESQKSHETRKKNKWFKELFQSLDNLTADQINEPERPLHCPACQKGPGAIYWYRGLQPLITHAKTKGSKRVKLHRGLAEILDEELKRRGTSTVPAGEVFGKWKGLDERADKDIVWPPMLVILNTKHDKDDNDKWIGMGNQELLDYFCEYSAIKARHSYGPHGHRGISMLIFEASAVGYVEAERLSKHFEVNSRDRTAWNRNKVPFYPGGQRQLYGYMAEKHDMENFNQHSQGKSKLKYEMRSYQEMVVKQMKQMSDDNQQLMWFKNKVVKEQMSKKALEESFGILSEKLRNTMVENQVVKLRTQKYHEQNKEEMDSQEQFYKNHIQQLYDARNEKEENFEKIQQNEREKVTQSEANVSSAEERVRRGEEISRFIQVQDKEMDEFVSKRDKLMKAHEERRSELKRKHWAEEIELEKEFDKEFNKLIGEYTPAESK</sequence>
<evidence type="ECO:0000256" key="4">
    <source>
        <dbReference type="SAM" id="Coils"/>
    </source>
</evidence>
<evidence type="ECO:0000313" key="9">
    <source>
        <dbReference type="Proteomes" id="UP001567538"/>
    </source>
</evidence>
<proteinExistence type="inferred from homology"/>
<feature type="coiled-coil region" evidence="4">
    <location>
        <begin position="526"/>
        <end position="564"/>
    </location>
</feature>
<reference evidence="8 9" key="1">
    <citation type="submission" date="2024-06" db="EMBL/GenBank/DDBJ databases">
        <title>A chromosome level genome sequence of Diviner's sage (Salvia divinorum).</title>
        <authorList>
            <person name="Ford S.A."/>
            <person name="Ro D.-K."/>
            <person name="Ness R.W."/>
            <person name="Phillips M.A."/>
        </authorList>
    </citation>
    <scope>NUCLEOTIDE SEQUENCE [LARGE SCALE GENOMIC DNA]</scope>
    <source>
        <strain evidence="8">SAF-2024a</strain>
        <tissue evidence="8">Leaf</tissue>
    </source>
</reference>
<dbReference type="InterPro" id="IPR044287">
    <property type="entry name" value="SGS3"/>
</dbReference>
<protein>
    <submittedName>
        <fullName evidence="8">Protein SUPPRESSOR OF GENE SILENCING</fullName>
    </submittedName>
</protein>